<dbReference type="AlphaFoldDB" id="A0A6J6NR17"/>
<evidence type="ECO:0000313" key="2">
    <source>
        <dbReference type="EMBL" id="CAB4687205.1"/>
    </source>
</evidence>
<feature type="region of interest" description="Disordered" evidence="1">
    <location>
        <begin position="24"/>
        <end position="45"/>
    </location>
</feature>
<accession>A0A6J6NR17</accession>
<proteinExistence type="predicted"/>
<name>A0A6J6NR17_9ZZZZ</name>
<gene>
    <name evidence="2" type="ORF">UFOPK2366_00547</name>
</gene>
<dbReference type="EMBL" id="CAEZXM010000078">
    <property type="protein sequence ID" value="CAB4687205.1"/>
    <property type="molecule type" value="Genomic_DNA"/>
</dbReference>
<evidence type="ECO:0000256" key="1">
    <source>
        <dbReference type="SAM" id="MobiDB-lite"/>
    </source>
</evidence>
<reference evidence="2" key="1">
    <citation type="submission" date="2020-05" db="EMBL/GenBank/DDBJ databases">
        <authorList>
            <person name="Chiriac C."/>
            <person name="Salcher M."/>
            <person name="Ghai R."/>
            <person name="Kavagutti S V."/>
        </authorList>
    </citation>
    <scope>NUCLEOTIDE SEQUENCE</scope>
</reference>
<protein>
    <submittedName>
        <fullName evidence="2">Unannotated protein</fullName>
    </submittedName>
</protein>
<sequence>MTHYRGIGAAANQQADCFNQHGFTSASFSSERRQAGTEHEIEGRDHPEIFDMKFSKHQRSDSPNFALRIW</sequence>
<feature type="compositionally biased region" description="Basic and acidic residues" evidence="1">
    <location>
        <begin position="30"/>
        <end position="45"/>
    </location>
</feature>
<organism evidence="2">
    <name type="scientific">freshwater metagenome</name>
    <dbReference type="NCBI Taxonomy" id="449393"/>
    <lineage>
        <taxon>unclassified sequences</taxon>
        <taxon>metagenomes</taxon>
        <taxon>ecological metagenomes</taxon>
    </lineage>
</organism>